<dbReference type="Pfam" id="PF22528">
    <property type="entry name" value="PRMT_C"/>
    <property type="match status" value="1"/>
</dbReference>
<dbReference type="PANTHER" id="PTHR11006">
    <property type="entry name" value="PROTEIN ARGININE N-METHYLTRANSFERASE"/>
    <property type="match status" value="1"/>
</dbReference>
<evidence type="ECO:0000256" key="6">
    <source>
        <dbReference type="PROSITE-ProRule" id="PRU01015"/>
    </source>
</evidence>
<dbReference type="EC" id="2.1.1.319" evidence="1"/>
<evidence type="ECO:0000256" key="5">
    <source>
        <dbReference type="ARBA" id="ARBA00049303"/>
    </source>
</evidence>
<comment type="catalytic activity">
    <reaction evidence="5">
        <text>L-arginyl-[protein] + S-adenosyl-L-methionine = N(omega)-methyl-L-arginyl-[protein] + S-adenosyl-L-homocysteine + H(+)</text>
        <dbReference type="Rhea" id="RHEA:48100"/>
        <dbReference type="Rhea" id="RHEA-COMP:10532"/>
        <dbReference type="Rhea" id="RHEA-COMP:11990"/>
        <dbReference type="ChEBI" id="CHEBI:15378"/>
        <dbReference type="ChEBI" id="CHEBI:29965"/>
        <dbReference type="ChEBI" id="CHEBI:57856"/>
        <dbReference type="ChEBI" id="CHEBI:59789"/>
        <dbReference type="ChEBI" id="CHEBI:65280"/>
    </reaction>
    <physiologicalReaction direction="left-to-right" evidence="5">
        <dbReference type="Rhea" id="RHEA:48101"/>
    </physiologicalReaction>
</comment>
<evidence type="ECO:0000256" key="2">
    <source>
        <dbReference type="ARBA" id="ARBA00022603"/>
    </source>
</evidence>
<dbReference type="CDD" id="cd02440">
    <property type="entry name" value="AdoMet_MTases"/>
    <property type="match status" value="1"/>
</dbReference>
<dbReference type="Gene3D" id="2.70.160.11">
    <property type="entry name" value="Hnrnp arginine n-methyltransferase1"/>
    <property type="match status" value="1"/>
</dbReference>
<evidence type="ECO:0000256" key="4">
    <source>
        <dbReference type="ARBA" id="ARBA00022691"/>
    </source>
</evidence>
<evidence type="ECO:0000259" key="8">
    <source>
        <dbReference type="Pfam" id="PF22528"/>
    </source>
</evidence>
<evidence type="ECO:0000256" key="3">
    <source>
        <dbReference type="ARBA" id="ARBA00022679"/>
    </source>
</evidence>
<evidence type="ECO:0000256" key="1">
    <source>
        <dbReference type="ARBA" id="ARBA00011925"/>
    </source>
</evidence>
<dbReference type="FunCoup" id="D8M5K2">
    <property type="interactions" value="347"/>
</dbReference>
<dbReference type="GeneID" id="24920339"/>
<dbReference type="SUPFAM" id="SSF53335">
    <property type="entry name" value="S-adenosyl-L-methionine-dependent methyltransferases"/>
    <property type="match status" value="1"/>
</dbReference>
<protein>
    <recommendedName>
        <fullName evidence="1">type I protein arginine methyltransferase</fullName>
        <ecNumber evidence="1">2.1.1.319</ecNumber>
    </recommendedName>
</protein>
<dbReference type="EMBL" id="FN668661">
    <property type="protein sequence ID" value="CBK23341.2"/>
    <property type="molecule type" value="Genomic_DNA"/>
</dbReference>
<dbReference type="Gene3D" id="3.40.50.150">
    <property type="entry name" value="Vaccinia Virus protein VP39"/>
    <property type="match status" value="1"/>
</dbReference>
<gene>
    <name evidence="9" type="ORF">GSBLH_T00003231001</name>
</gene>
<reference evidence="9" key="1">
    <citation type="submission" date="2010-02" db="EMBL/GenBank/DDBJ databases">
        <title>Sequencing and annotation of the Blastocystis hominis genome.</title>
        <authorList>
            <person name="Wincker P."/>
        </authorList>
    </citation>
    <scope>NUCLEOTIDE SEQUENCE</scope>
    <source>
        <strain evidence="9">Singapore isolate B</strain>
    </source>
</reference>
<dbReference type="InterPro" id="IPR029063">
    <property type="entry name" value="SAM-dependent_MTases_sf"/>
</dbReference>
<dbReference type="Proteomes" id="UP000008312">
    <property type="component" value="Unassembled WGS sequence"/>
</dbReference>
<dbReference type="OMA" id="CTHTKVK"/>
<dbReference type="RefSeq" id="XP_012897389.1">
    <property type="nucleotide sequence ID" value="XM_013041935.1"/>
</dbReference>
<feature type="domain" description="Protein arginine N-methyltransferase" evidence="8">
    <location>
        <begin position="185"/>
        <end position="344"/>
    </location>
</feature>
<evidence type="ECO:0000259" key="7">
    <source>
        <dbReference type="Pfam" id="PF13649"/>
    </source>
</evidence>
<dbReference type="OrthoDB" id="7848332at2759"/>
<dbReference type="FunFam" id="2.70.160.11:FF:000001">
    <property type="entry name" value="Blast:Protein arginine N-methyltransferase 1"/>
    <property type="match status" value="1"/>
</dbReference>
<dbReference type="InterPro" id="IPR041698">
    <property type="entry name" value="Methyltransf_25"/>
</dbReference>
<dbReference type="FunFam" id="3.40.50.150:FF:000003">
    <property type="entry name" value="Blast:Protein arginine N-methyltransferase 1"/>
    <property type="match status" value="1"/>
</dbReference>
<proteinExistence type="predicted"/>
<dbReference type="GO" id="GO:0032259">
    <property type="term" value="P:methylation"/>
    <property type="evidence" value="ECO:0007669"/>
    <property type="project" value="UniProtKB-KW"/>
</dbReference>
<sequence length="359" mass="41651">MLLICPGSLLLEFHKIGKFCFPKLKLTSIDPLLGSVLFPSKDYYFDSYAHFSIHEEMLKDKVRTLTYRNAIMNNKHLFKDKIVLEVGAGTGIMCMFAAKAGAKHVYGIEYSAISRQAKEIVKENGLQNIITIIEGKVEEVELPVEKVDIIISEWMGYFLFYESMLETVIFARDKWLKEGGLIFPDHAKLMLLGIEDESYHHEMIDFWDDVYGFKMNTIKQIALFEPLVDIVPDTQPITDSCCIFDLDINTVKKEDLDFTSPFVLNVKYSEYMHAFVGYFDIIFPGGVQFSTSPFSKETHWKQTVFYFKEKMWCCDGDVVKGTLNCRRVKENPRDLDIAIEWELHQKGNVIKENQKYRIR</sequence>
<feature type="domain" description="Methyltransferase" evidence="7">
    <location>
        <begin position="83"/>
        <end position="180"/>
    </location>
</feature>
<dbReference type="PANTHER" id="PTHR11006:SF53">
    <property type="entry name" value="PROTEIN ARGININE N-METHYLTRANSFERASE 3"/>
    <property type="match status" value="1"/>
</dbReference>
<dbReference type="GO" id="GO:0005634">
    <property type="term" value="C:nucleus"/>
    <property type="evidence" value="ECO:0007669"/>
    <property type="project" value="TreeGrafter"/>
</dbReference>
<dbReference type="Pfam" id="PF13649">
    <property type="entry name" value="Methyltransf_25"/>
    <property type="match status" value="1"/>
</dbReference>
<evidence type="ECO:0000313" key="10">
    <source>
        <dbReference type="Proteomes" id="UP000008312"/>
    </source>
</evidence>
<name>D8M5K2_BLAHO</name>
<dbReference type="InParanoid" id="D8M5K2"/>
<keyword evidence="4 6" id="KW-0949">S-adenosyl-L-methionine</keyword>
<organism evidence="9">
    <name type="scientific">Blastocystis hominis</name>
    <dbReference type="NCBI Taxonomy" id="12968"/>
    <lineage>
        <taxon>Eukaryota</taxon>
        <taxon>Sar</taxon>
        <taxon>Stramenopiles</taxon>
        <taxon>Bigyra</taxon>
        <taxon>Opalozoa</taxon>
        <taxon>Opalinata</taxon>
        <taxon>Blastocystidae</taxon>
        <taxon>Blastocystis</taxon>
    </lineage>
</organism>
<dbReference type="GO" id="GO:0035242">
    <property type="term" value="F:protein-arginine omega-N asymmetric methyltransferase activity"/>
    <property type="evidence" value="ECO:0007669"/>
    <property type="project" value="UniProtKB-EC"/>
</dbReference>
<dbReference type="InterPro" id="IPR055135">
    <property type="entry name" value="PRMT_dom"/>
</dbReference>
<dbReference type="PROSITE" id="PS51678">
    <property type="entry name" value="SAM_MT_PRMT"/>
    <property type="match status" value="1"/>
</dbReference>
<keyword evidence="3 6" id="KW-0808">Transferase</keyword>
<dbReference type="GO" id="GO:0042054">
    <property type="term" value="F:histone methyltransferase activity"/>
    <property type="evidence" value="ECO:0007669"/>
    <property type="project" value="TreeGrafter"/>
</dbReference>
<keyword evidence="10" id="KW-1185">Reference proteome</keyword>
<dbReference type="InterPro" id="IPR025799">
    <property type="entry name" value="Arg_MeTrfase"/>
</dbReference>
<keyword evidence="2 6" id="KW-0489">Methyltransferase</keyword>
<evidence type="ECO:0000313" key="9">
    <source>
        <dbReference type="EMBL" id="CBK23341.2"/>
    </source>
</evidence>
<dbReference type="AlphaFoldDB" id="D8M5K2"/>
<accession>D8M5K2</accession>